<keyword evidence="3 5" id="KW-1133">Transmembrane helix</keyword>
<feature type="transmembrane region" description="Helical" evidence="5">
    <location>
        <begin position="137"/>
        <end position="162"/>
    </location>
</feature>
<accession>A0ABM6ZB50</accession>
<dbReference type="RefSeq" id="WP_117744186.1">
    <property type="nucleotide sequence ID" value="NZ_CP032620.1"/>
</dbReference>
<dbReference type="InterPro" id="IPR050368">
    <property type="entry name" value="ClC-type_chloride_channel"/>
</dbReference>
<feature type="transmembrane region" description="Helical" evidence="5">
    <location>
        <begin position="12"/>
        <end position="36"/>
    </location>
</feature>
<evidence type="ECO:0000313" key="6">
    <source>
        <dbReference type="EMBL" id="AYF94624.1"/>
    </source>
</evidence>
<organism evidence="6 7">
    <name type="scientific">Streptococcus koreensis</name>
    <dbReference type="NCBI Taxonomy" id="2382163"/>
    <lineage>
        <taxon>Bacteria</taxon>
        <taxon>Bacillati</taxon>
        <taxon>Bacillota</taxon>
        <taxon>Bacilli</taxon>
        <taxon>Lactobacillales</taxon>
        <taxon>Streptococcaceae</taxon>
        <taxon>Streptococcus</taxon>
    </lineage>
</organism>
<dbReference type="PANTHER" id="PTHR43427:SF12">
    <property type="entry name" value="CHLORIDE TRANSPORTER"/>
    <property type="match status" value="1"/>
</dbReference>
<gene>
    <name evidence="6" type="ORF">D7D50_08515</name>
</gene>
<feature type="transmembrane region" description="Helical" evidence="5">
    <location>
        <begin position="343"/>
        <end position="363"/>
    </location>
</feature>
<comment type="subcellular location">
    <subcellularLocation>
        <location evidence="1">Membrane</location>
        <topology evidence="1">Multi-pass membrane protein</topology>
    </subcellularLocation>
</comment>
<sequence>MTISKRTLVYTLDAIMIGGIVGVIDTLFGRVLIGIGEVRTDYLLYLLPFLPLAGILITYLNRTYGGKSQKGMELLFEVGEGREKAIPKRLIPLTILSTWLTHLFGGSAGREGVAVQLGGTVAHALRRDWLGPHASRIYLVTGMAAGFGGLFQTPLAAIFFAMEVLVVGRLEWRALYPAAIAAFVASWTSHTLGLEKFTQIISAKLSLSPQVFLQLLLLGVIFGLTGKLFAYLLGTFKQSFTRTFANPYVRIGVVGLGLSILLYLIGAGRYTGLGTNLISQSFEGADGKSLITGADWILKLLFTVTTIAAGYKGGEVTPLFSIGASLGVWLAPFFGLPVYLVAALGYAAVFAGATSTTIGPILIGCEVFGFQHWPAFLLVCLVATRLFPALSIYGGQKVAKKLQ</sequence>
<feature type="transmembrane region" description="Helical" evidence="5">
    <location>
        <begin position="375"/>
        <end position="393"/>
    </location>
</feature>
<keyword evidence="7" id="KW-1185">Reference proteome</keyword>
<feature type="transmembrane region" description="Helical" evidence="5">
    <location>
        <begin position="248"/>
        <end position="268"/>
    </location>
</feature>
<dbReference type="Pfam" id="PF00654">
    <property type="entry name" value="Voltage_CLC"/>
    <property type="match status" value="1"/>
</dbReference>
<feature type="transmembrane region" description="Helical" evidence="5">
    <location>
        <begin position="317"/>
        <end position="336"/>
    </location>
</feature>
<dbReference type="InterPro" id="IPR001807">
    <property type="entry name" value="ClC"/>
</dbReference>
<dbReference type="PANTHER" id="PTHR43427">
    <property type="entry name" value="CHLORIDE CHANNEL PROTEIN CLC-E"/>
    <property type="match status" value="1"/>
</dbReference>
<evidence type="ECO:0000256" key="1">
    <source>
        <dbReference type="ARBA" id="ARBA00004141"/>
    </source>
</evidence>
<dbReference type="PRINTS" id="PR00762">
    <property type="entry name" value="CLCHANNEL"/>
</dbReference>
<dbReference type="Proteomes" id="UP000277293">
    <property type="component" value="Chromosome"/>
</dbReference>
<dbReference type="Gene3D" id="1.10.3080.10">
    <property type="entry name" value="Clc chloride channel"/>
    <property type="match status" value="1"/>
</dbReference>
<keyword evidence="2 5" id="KW-0812">Transmembrane</keyword>
<evidence type="ECO:0000256" key="3">
    <source>
        <dbReference type="ARBA" id="ARBA00022989"/>
    </source>
</evidence>
<protein>
    <submittedName>
        <fullName evidence="6">Voltage-gated chloride channel protein</fullName>
    </submittedName>
</protein>
<name>A0ABM6ZB50_9STRE</name>
<evidence type="ECO:0000313" key="7">
    <source>
        <dbReference type="Proteomes" id="UP000277293"/>
    </source>
</evidence>
<feature type="transmembrane region" description="Helical" evidence="5">
    <location>
        <begin position="42"/>
        <end position="60"/>
    </location>
</feature>
<dbReference type="SUPFAM" id="SSF81340">
    <property type="entry name" value="Clc chloride channel"/>
    <property type="match status" value="1"/>
</dbReference>
<evidence type="ECO:0000256" key="2">
    <source>
        <dbReference type="ARBA" id="ARBA00022692"/>
    </source>
</evidence>
<evidence type="ECO:0000256" key="5">
    <source>
        <dbReference type="SAM" id="Phobius"/>
    </source>
</evidence>
<proteinExistence type="predicted"/>
<dbReference type="EMBL" id="CP032620">
    <property type="protein sequence ID" value="AYF94624.1"/>
    <property type="molecule type" value="Genomic_DNA"/>
</dbReference>
<keyword evidence="4 5" id="KW-0472">Membrane</keyword>
<feature type="transmembrane region" description="Helical" evidence="5">
    <location>
        <begin position="215"/>
        <end position="236"/>
    </location>
</feature>
<reference evidence="7" key="1">
    <citation type="submission" date="2018-09" db="EMBL/GenBank/DDBJ databases">
        <title>Complete genome sequence of Streptococcus sp. KCOM 2890 (=JS71).</title>
        <authorList>
            <person name="Kook J.-K."/>
            <person name="Park S.-N."/>
            <person name="Lim Y.K."/>
        </authorList>
    </citation>
    <scope>NUCLEOTIDE SEQUENCE [LARGE SCALE GENOMIC DNA]</scope>
    <source>
        <strain evidence="7">JS71</strain>
    </source>
</reference>
<evidence type="ECO:0000256" key="4">
    <source>
        <dbReference type="ARBA" id="ARBA00023136"/>
    </source>
</evidence>
<dbReference type="InterPro" id="IPR014743">
    <property type="entry name" value="Cl-channel_core"/>
</dbReference>